<keyword evidence="5" id="KW-0811">Translocation</keyword>
<sequence length="488" mass="52150">MRYKCRNSLFNATPITIVWKEVEASISAKTQLTKRCQHETNGSASDFPPKRSRSCVCYNITNQMSTPAFGSAAPTSSSAFSFANTGGSLFGSSTPAFGAGGGGMFGQPAPAPSNPFALPPVPQAQQQQPSAQYQVLVTKENKPILHSTAWDDIHPEGQKYLLELEKLVLQYREESRQLDECERLKDSRQLKQGLKQDERAVKQLLQMLENDLRVNNDTIAAFRERVLQLLRDTETGVRAFQRSQKWREAAKASQGQVLPPAVREQLSGAVVLPSLFLRDTIPSFQEGVAQYAAIAADLQRVLPASTAPTQQRPGAEDALQALPGALANLHGLLMHVAARLDSLHERLADAKQAHLIQLAAEGDDRDPFAEAEERERRRSQDVKRRLSAAPLPTQPAPQAPATAASPFLALGPPPAAAPSPAPASTGFFSGLGAQPAAPAQAAAPGLFGGGGGLFGAPAAGTPGLFGQAATDPAPLQRQPSMRKGKSRK</sequence>
<accession>A0ABR2YXK1</accession>
<keyword evidence="8" id="KW-0175">Coiled coil</keyword>
<keyword evidence="4" id="KW-0653">Protein transport</keyword>
<feature type="compositionally biased region" description="Low complexity" evidence="9">
    <location>
        <begin position="455"/>
        <end position="466"/>
    </location>
</feature>
<evidence type="ECO:0000256" key="4">
    <source>
        <dbReference type="ARBA" id="ARBA00022927"/>
    </source>
</evidence>
<evidence type="ECO:0000256" key="2">
    <source>
        <dbReference type="ARBA" id="ARBA00022448"/>
    </source>
</evidence>
<keyword evidence="2" id="KW-0813">Transport</keyword>
<evidence type="ECO:0000313" key="11">
    <source>
        <dbReference type="Proteomes" id="UP001491310"/>
    </source>
</evidence>
<evidence type="ECO:0000256" key="5">
    <source>
        <dbReference type="ARBA" id="ARBA00023010"/>
    </source>
</evidence>
<name>A0ABR2YXK1_9CHLO</name>
<dbReference type="InterPro" id="IPR024882">
    <property type="entry name" value="NUP58/p45/49"/>
</dbReference>
<evidence type="ECO:0000256" key="8">
    <source>
        <dbReference type="SAM" id="Coils"/>
    </source>
</evidence>
<proteinExistence type="predicted"/>
<dbReference type="Proteomes" id="UP001491310">
    <property type="component" value="Unassembled WGS sequence"/>
</dbReference>
<evidence type="ECO:0000256" key="7">
    <source>
        <dbReference type="ARBA" id="ARBA00023242"/>
    </source>
</evidence>
<reference evidence="10 11" key="1">
    <citation type="journal article" date="2024" name="Nat. Commun.">
        <title>Phylogenomics reveals the evolutionary origins of lichenization in chlorophyte algae.</title>
        <authorList>
            <person name="Puginier C."/>
            <person name="Libourel C."/>
            <person name="Otte J."/>
            <person name="Skaloud P."/>
            <person name="Haon M."/>
            <person name="Grisel S."/>
            <person name="Petersen M."/>
            <person name="Berrin J.G."/>
            <person name="Delaux P.M."/>
            <person name="Dal Grande F."/>
            <person name="Keller J."/>
        </authorList>
    </citation>
    <scope>NUCLEOTIDE SEQUENCE [LARGE SCALE GENOMIC DNA]</scope>
    <source>
        <strain evidence="10 11">SAG 216-7</strain>
    </source>
</reference>
<evidence type="ECO:0000256" key="3">
    <source>
        <dbReference type="ARBA" id="ARBA00022816"/>
    </source>
</evidence>
<feature type="region of interest" description="Disordered" evidence="9">
    <location>
        <begin position="366"/>
        <end position="422"/>
    </location>
</feature>
<feature type="compositionally biased region" description="Basic and acidic residues" evidence="9">
    <location>
        <begin position="366"/>
        <end position="384"/>
    </location>
</feature>
<keyword evidence="6" id="KW-0906">Nuclear pore complex</keyword>
<keyword evidence="7" id="KW-0539">Nucleus</keyword>
<feature type="compositionally biased region" description="Pro residues" evidence="9">
    <location>
        <begin position="411"/>
        <end position="421"/>
    </location>
</feature>
<evidence type="ECO:0008006" key="12">
    <source>
        <dbReference type="Google" id="ProtNLM"/>
    </source>
</evidence>
<feature type="coiled-coil region" evidence="8">
    <location>
        <begin position="164"/>
        <end position="211"/>
    </location>
</feature>
<protein>
    <recommendedName>
        <fullName evidence="12">Nucleoporin Nup54 alpha-helical domain-containing protein</fullName>
    </recommendedName>
</protein>
<organism evidence="10 11">
    <name type="scientific">Coccomyxa subellipsoidea</name>
    <dbReference type="NCBI Taxonomy" id="248742"/>
    <lineage>
        <taxon>Eukaryota</taxon>
        <taxon>Viridiplantae</taxon>
        <taxon>Chlorophyta</taxon>
        <taxon>core chlorophytes</taxon>
        <taxon>Trebouxiophyceae</taxon>
        <taxon>Trebouxiophyceae incertae sedis</taxon>
        <taxon>Coccomyxaceae</taxon>
        <taxon>Coccomyxa</taxon>
    </lineage>
</organism>
<evidence type="ECO:0000313" key="10">
    <source>
        <dbReference type="EMBL" id="KAK9916411.1"/>
    </source>
</evidence>
<gene>
    <name evidence="10" type="ORF">WJX75_002273</name>
</gene>
<keyword evidence="11" id="KW-1185">Reference proteome</keyword>
<dbReference type="Gene3D" id="6.10.140.1350">
    <property type="match status" value="1"/>
</dbReference>
<evidence type="ECO:0000256" key="1">
    <source>
        <dbReference type="ARBA" id="ARBA00004567"/>
    </source>
</evidence>
<comment type="subcellular location">
    <subcellularLocation>
        <location evidence="1">Nucleus</location>
        <location evidence="1">Nuclear pore complex</location>
    </subcellularLocation>
</comment>
<feature type="region of interest" description="Disordered" evidence="9">
    <location>
        <begin position="438"/>
        <end position="488"/>
    </location>
</feature>
<comment type="caution">
    <text evidence="10">The sequence shown here is derived from an EMBL/GenBank/DDBJ whole genome shotgun (WGS) entry which is preliminary data.</text>
</comment>
<evidence type="ECO:0000256" key="9">
    <source>
        <dbReference type="SAM" id="MobiDB-lite"/>
    </source>
</evidence>
<dbReference type="PANTHER" id="PTHR13437">
    <property type="entry name" value="NUCLEOPORIN P58/P45 NUCLEOPORIN-LIKE PROTEIN 1"/>
    <property type="match status" value="1"/>
</dbReference>
<evidence type="ECO:0000256" key="6">
    <source>
        <dbReference type="ARBA" id="ARBA00023132"/>
    </source>
</evidence>
<dbReference type="EMBL" id="JALJOT010000003">
    <property type="protein sequence ID" value="KAK9916411.1"/>
    <property type="molecule type" value="Genomic_DNA"/>
</dbReference>
<feature type="compositionally biased region" description="Low complexity" evidence="9">
    <location>
        <begin position="399"/>
        <end position="410"/>
    </location>
</feature>
<dbReference type="PANTHER" id="PTHR13437:SF2">
    <property type="entry name" value="NUCLEOPORIN P58_P45"/>
    <property type="match status" value="1"/>
</dbReference>
<keyword evidence="3" id="KW-0509">mRNA transport</keyword>